<feature type="coiled-coil region" evidence="1">
    <location>
        <begin position="2657"/>
        <end position="2687"/>
    </location>
</feature>
<feature type="compositionally biased region" description="Low complexity" evidence="2">
    <location>
        <begin position="624"/>
        <end position="645"/>
    </location>
</feature>
<feature type="compositionally biased region" description="Pro residues" evidence="2">
    <location>
        <begin position="1226"/>
        <end position="1240"/>
    </location>
</feature>
<organism evidence="4 5">
    <name type="scientific">Nocardia testacea</name>
    <dbReference type="NCBI Taxonomy" id="248551"/>
    <lineage>
        <taxon>Bacteria</taxon>
        <taxon>Bacillati</taxon>
        <taxon>Actinomycetota</taxon>
        <taxon>Actinomycetes</taxon>
        <taxon>Mycobacteriales</taxon>
        <taxon>Nocardiaceae</taxon>
        <taxon>Nocardia</taxon>
    </lineage>
</organism>
<reference evidence="4 5" key="1">
    <citation type="submission" date="2024-10" db="EMBL/GenBank/DDBJ databases">
        <title>The Natural Products Discovery Center: Release of the First 8490 Sequenced Strains for Exploring Actinobacteria Biosynthetic Diversity.</title>
        <authorList>
            <person name="Kalkreuter E."/>
            <person name="Kautsar S.A."/>
            <person name="Yang D."/>
            <person name="Bader C.D."/>
            <person name="Teijaro C.N."/>
            <person name="Fluegel L."/>
            <person name="Davis C.M."/>
            <person name="Simpson J.R."/>
            <person name="Lauterbach L."/>
            <person name="Steele A.D."/>
            <person name="Gui C."/>
            <person name="Meng S."/>
            <person name="Li G."/>
            <person name="Viehrig K."/>
            <person name="Ye F."/>
            <person name="Su P."/>
            <person name="Kiefer A.F."/>
            <person name="Nichols A."/>
            <person name="Cepeda A.J."/>
            <person name="Yan W."/>
            <person name="Fan B."/>
            <person name="Jiang Y."/>
            <person name="Adhikari A."/>
            <person name="Zheng C.-J."/>
            <person name="Schuster L."/>
            <person name="Cowan T.M."/>
            <person name="Smanski M.J."/>
            <person name="Chevrette M.G."/>
            <person name="De Carvalho L.P.S."/>
            <person name="Shen B."/>
        </authorList>
    </citation>
    <scope>NUCLEOTIDE SEQUENCE [LARGE SCALE GENOMIC DNA]</scope>
    <source>
        <strain evidence="4 5">NPDC019377</strain>
    </source>
</reference>
<feature type="compositionally biased region" description="Basic and acidic residues" evidence="2">
    <location>
        <begin position="607"/>
        <end position="623"/>
    </location>
</feature>
<feature type="compositionally biased region" description="Gly residues" evidence="2">
    <location>
        <begin position="2813"/>
        <end position="2833"/>
    </location>
</feature>
<feature type="compositionally biased region" description="Gly residues" evidence="2">
    <location>
        <begin position="425"/>
        <end position="437"/>
    </location>
</feature>
<evidence type="ECO:0000256" key="1">
    <source>
        <dbReference type="SAM" id="Coils"/>
    </source>
</evidence>
<dbReference type="Pfam" id="PF25547">
    <property type="entry name" value="WXG100_2"/>
    <property type="match status" value="1"/>
</dbReference>
<evidence type="ECO:0000313" key="4">
    <source>
        <dbReference type="EMBL" id="MFI2232485.1"/>
    </source>
</evidence>
<protein>
    <recommendedName>
        <fullName evidence="3">Outer membrane channel protein CpnT-like N-terminal domain-containing protein</fullName>
    </recommendedName>
</protein>
<dbReference type="InterPro" id="IPR057746">
    <property type="entry name" value="CpnT-like_N"/>
</dbReference>
<feature type="region of interest" description="Disordered" evidence="2">
    <location>
        <begin position="356"/>
        <end position="900"/>
    </location>
</feature>
<feature type="region of interest" description="Disordered" evidence="2">
    <location>
        <begin position="1416"/>
        <end position="1515"/>
    </location>
</feature>
<gene>
    <name evidence="4" type="ORF">ACH49Z_21785</name>
</gene>
<keyword evidence="5" id="KW-1185">Reference proteome</keyword>
<feature type="compositionally biased region" description="Low complexity" evidence="2">
    <location>
        <begin position="2800"/>
        <end position="2812"/>
    </location>
</feature>
<name>A0ABW7W0Y9_9NOCA</name>
<proteinExistence type="predicted"/>
<feature type="region of interest" description="Disordered" evidence="2">
    <location>
        <begin position="1079"/>
        <end position="1299"/>
    </location>
</feature>
<feature type="compositionally biased region" description="Basic and acidic residues" evidence="2">
    <location>
        <begin position="832"/>
        <end position="842"/>
    </location>
</feature>
<feature type="region of interest" description="Disordered" evidence="2">
    <location>
        <begin position="1830"/>
        <end position="1867"/>
    </location>
</feature>
<accession>A0ABW7W0Y9</accession>
<feature type="compositionally biased region" description="Basic and acidic residues" evidence="2">
    <location>
        <begin position="2873"/>
        <end position="2889"/>
    </location>
</feature>
<feature type="region of interest" description="Disordered" evidence="2">
    <location>
        <begin position="2695"/>
        <end position="3143"/>
    </location>
</feature>
<feature type="compositionally biased region" description="Gly residues" evidence="2">
    <location>
        <begin position="1270"/>
        <end position="1281"/>
    </location>
</feature>
<feature type="region of interest" description="Disordered" evidence="2">
    <location>
        <begin position="1010"/>
        <end position="1040"/>
    </location>
</feature>
<feature type="compositionally biased region" description="Basic and acidic residues" evidence="2">
    <location>
        <begin position="891"/>
        <end position="900"/>
    </location>
</feature>
<feature type="compositionally biased region" description="Pro residues" evidence="2">
    <location>
        <begin position="2900"/>
        <end position="3078"/>
    </location>
</feature>
<feature type="domain" description="Outer membrane channel protein CpnT-like N-terminal" evidence="3">
    <location>
        <begin position="12"/>
        <end position="156"/>
    </location>
</feature>
<feature type="compositionally biased region" description="Pro residues" evidence="2">
    <location>
        <begin position="1255"/>
        <end position="1269"/>
    </location>
</feature>
<feature type="compositionally biased region" description="Low complexity" evidence="2">
    <location>
        <begin position="514"/>
        <end position="557"/>
    </location>
</feature>
<comment type="caution">
    <text evidence="4">The sequence shown here is derived from an EMBL/GenBank/DDBJ whole genome shotgun (WGS) entry which is preliminary data.</text>
</comment>
<evidence type="ECO:0000256" key="2">
    <source>
        <dbReference type="SAM" id="MobiDB-lite"/>
    </source>
</evidence>
<feature type="compositionally biased region" description="Basic and acidic residues" evidence="2">
    <location>
        <begin position="773"/>
        <end position="802"/>
    </location>
</feature>
<feature type="compositionally biased region" description="Pro residues" evidence="2">
    <location>
        <begin position="3086"/>
        <end position="3109"/>
    </location>
</feature>
<feature type="compositionally biased region" description="Polar residues" evidence="2">
    <location>
        <begin position="411"/>
        <end position="421"/>
    </location>
</feature>
<dbReference type="EMBL" id="JBIRYL010000007">
    <property type="protein sequence ID" value="MFI2232485.1"/>
    <property type="molecule type" value="Genomic_DNA"/>
</dbReference>
<feature type="compositionally biased region" description="Gly residues" evidence="2">
    <location>
        <begin position="362"/>
        <end position="387"/>
    </location>
</feature>
<dbReference type="Proteomes" id="UP001611494">
    <property type="component" value="Unassembled WGS sequence"/>
</dbReference>
<feature type="compositionally biased region" description="Gly residues" evidence="2">
    <location>
        <begin position="2745"/>
        <end position="2755"/>
    </location>
</feature>
<evidence type="ECO:0000259" key="3">
    <source>
        <dbReference type="Pfam" id="PF25547"/>
    </source>
</evidence>
<evidence type="ECO:0000313" key="5">
    <source>
        <dbReference type="Proteomes" id="UP001611494"/>
    </source>
</evidence>
<feature type="compositionally biased region" description="Basic and acidic residues" evidence="2">
    <location>
        <begin position="1079"/>
        <end position="1195"/>
    </location>
</feature>
<feature type="region of interest" description="Disordered" evidence="2">
    <location>
        <begin position="2325"/>
        <end position="2344"/>
    </location>
</feature>
<feature type="compositionally biased region" description="Polar residues" evidence="2">
    <location>
        <begin position="587"/>
        <end position="600"/>
    </location>
</feature>
<sequence>MIELWGPLQHLAWLAGVEWPQGNEDEMWALGGDWRTAADELDDIVADIIEAKRASLHAYPEGDGVTEMIAAFDSLISGDGSDKDQSVPKLAGYFRDLGQSAYDTGTEIEYTKLMYISSLVLLAAEIAAAWIFPPTAPAVQAAAVALTRFAVRILGQRVMQAIFRIVANKFVGFMLRHVAIDTILGTIQEVGIQAYQVGAGHRPDFDIGQIAVTVVSSAAGGAAAGPVGDIIGNTLQNETRGMGRQYLNGAITGTVAGFTGGLAGTAAAIPTQFAVIWAQEGFTAEGWDKAMEQTMSTLPQQFGPLALVSGATNGLATGVGKVGANHAYSSLKVGVHSDNYRNTWGDRTFMDRMNDVVNGAGTRSGGLPPGAGSPAGGDGSGGLGGDGTQTSSPARPSNGAGNDGAGGVSPAGTNGDSGTSPSGAGDAGGNDRGGPVGGSPADGAGDHGDGAAANRAGDGRSDAGTGPGQQLPTGSDTAADGPPQAGDSASGDRADSTSSPGGRADAGRADRADSAPGTADRADAATDAAGHADAATDAAGHADSGTGPADRSGAGADAADRSGDGAGTSNRSEAGDTRSPADPVAQQDRSGNSVAGQRDTSGADGARTGRDTGDPAGGPERDGVSGPVVGAPVTGPMGGAATPPAGAVPPATPSGPATSGSNPGGPGPAAPGPSNTTGGTGDARPQPGAPGESRSSSASDGPRARAGLGERSPYPGTDGVRAGRTNAPAPDANNARQTGERQDLADGRLPGDVGDGPLGPEDVLPLPAPDSGPPRDGESRPGSRDRGSRDRGSLAARRDGDSHPGGGDGDTRSRSADDTEEGGTPEPGDPQHTPDPRNRGECARLTLAELREATGSDRITPPADPVGPAGMSRREMEDALGGKLYDYPDPGPEHPRHQPIADELLRQAARMDPRAVAAGRGPRAFVVDEYAGPADEHGVGSHAYSMTVRMDPGTGEYRLVVSDPAAAQRRGFPPDVPAELRHVSATLLDGAGRILPPSGPDGRVRPTVERYQRHNQSDHEVNRQRRETEEQYAARRAAEDADLRSLLESRRAEYLRAMADRVREDGAAGLADHFRDRAAEADRAAERHRSTADDRWDEARRKPKTRISDRPRDDERAPSGDDEDAAGRDQDGGVRRDGEGGGARRDGEGGGVRRDGAGAGVRRDGEGAGVRRDGEGGEARYADEGAGVRRDDRRPGGSAISQRRGPAQESAPEATDGTTPDDPGNPNEPTPGDPGTPPTRGPDARPSVPAHGDSEPPPGSGPPPPPGDPGGPDGGDPGGTGTLPAGHSGAPRQGDPLGDLASFLREMVNWPAQRAAIPPTGAAAEHARRLPEHLGLVEVFGELRDPLAALAELAEIARARGFFDDLDDGPRMRYPGDFAELSAAERYGDEQYWRHEADPELAAAMRTDLLRAGLPVEDPQLPAGEPQPELPADRPDTGSPAARPDGHAGTVARPDGEAPAARLDGEVTPVPRSGETPPDGPDGGTAAGRPGSTPPDRGPGTGGAEHGAGPVPRLESVEGTRDTVAHRLGIDQEALDPDHLGATVSDHRYRTLLRAGAVEALAAAQVRLDAATDPAERAARRGIRDMWARLLGTDPEQVNRDPAQVLDRARVGVVRTADELAALADSAVAARRQPEPGPAEAGHTRRANVVVEGRRVPIRLIADDGDRWRVAESDRAALPAVPGPPAAPARPEPLLRRIWEWLRDTGYTNETPKYPSGSGIDSAGQSLLGDEAGLPLRKTEDPTPGVPGDEHEVLSTKFNPARILKEGVTLWKKRELLPFLRRFTSRVAPPGADAAPVLDEAGDEYRYWLDEADPELVRRELGVELDDLKQQARQESPALPEAPETRQPAREPTPAEPAGEEVPRSAGEIAGWVDERADAAARRDEQAAALTAAARAFGIDLGDPTAENVRRVRDLIEYQQARRIGALTGLADAARRYNAEHADIPYSDEATFFDADPLGRFLREVVTAYREPHRAPEWLPEAVRRRWPAPAGLLGWEGVNNGGEPTREWGDLFDSDQPGRDDGRRVYLERALRRDQIRDERAVWAQVLGDVDLAALDTDRLADTLAEQLFRIQEAASRVEDFGRQADEFLRRDAEVDELAGLLGDMAAQEWVHAYDGVMFGDPAGIGLLPGEPMRLVVIDGRLEHDRVLADALARYPDLAAAVNDGTLDVLYKVTEVRAGTPLTDCGHGPERITVADAGAPRVRHLAGEVDGRRVDLTLVDDGDGWRVVPDDPVDPDPGPHLGEISRTEPAAAVHDLAQRLGITYEDLADPHRLATELSVLRDQNEIRAAQLEAIMDHARTAWDIDTYHAVTRARDILAHRIDPADAGSRTPARAAQTVADPATPGARRIQQISGMLAYAKELAALDPAAVATATTRLLRHLDALDETVRVAGTRDVDEAIRSLVHRPHARPELVTALTDFITALGRIDIFDPAVHGDRAVDPRVGRAEIPVHEKAVRHLVGLIENLRHLAEAPHRMGLLDAETDLLPATELGIGPDFARTVGVDVPPADLARWDDVVDRHRRGEIGDDDPELARVRAELARWNEVYEKYRDGRLDRHERLTPAELAEVQAELRAEVQQRARDIAALAELADRADRLDEARLREVREQAAAEMTRARAALPPPDPDLPVADADLVSHAALDRRIETLRGRTTRVEEQQTYQEKIDEYEAAARQMIDAEAELARIDRELAQRAGVGLEEPGGNHPPDRPEPDMPGPDGPERGLLEPGGPEMDGLEPPGGPEADGLEPGGPEVGGLEPGTSGPGRPTPSGPEPDAQVPAAPGPQGSVPGDTEPGPRDPADPDPGASDGDPAEPLGGAGEAGGRGGRGEDGPGGGSRANRDDAGEPPPESGSGERRRIPMPRGSSLRAHIPHPPRHHEIDFPPPFENEREPWPVDLADLPLKPAGPPVPPRPPVPPEPPVPSDPPVPSKPPTRPTVPAPPKPPAHPEPPTPPVRPEPPVPPTPPLPPDRPIPPGKPSPPGQPTPPARPDPEFPVPPYSPVPPGWPPAPPTRPPWPPMVPQPPSPADPPFPGRPEVPVPPSGPGPFGPPDPQPSYGPYPAAPDPGRPPPPGRPPADGRPPGYPGGAGPSDPNPPDGGAPGGMPYPPGLPPPGGGPQGGRRERHRSRPGTPLDGLPPGPGGAADAPEPLVVRPFAGFGVPSEFDPRTGAVRAAPGNPGCVSGLYGEIGGLPVVLYRQHGRLGLRIGDSTIDLEGPVVVELATVAYRTTRFALIQDGHRLGELTYRSLPEELDFGAYLRDVLADPQRRAQVFAL</sequence>
<dbReference type="RefSeq" id="WP_397064182.1">
    <property type="nucleotide sequence ID" value="NZ_JBIRYL010000007.1"/>
</dbReference>
<keyword evidence="1" id="KW-0175">Coiled coil</keyword>